<evidence type="ECO:0000256" key="7">
    <source>
        <dbReference type="ARBA" id="ARBA00022764"/>
    </source>
</evidence>
<dbReference type="SUPFAM" id="SSF53850">
    <property type="entry name" value="Periplasmic binding protein-like II"/>
    <property type="match status" value="1"/>
</dbReference>
<dbReference type="InterPro" id="IPR050490">
    <property type="entry name" value="Bact_solute-bd_prot1"/>
</dbReference>
<dbReference type="InterPro" id="IPR006059">
    <property type="entry name" value="SBP"/>
</dbReference>
<keyword evidence="6" id="KW-0732">Signal</keyword>
<dbReference type="STRING" id="29422.Lbru_2008"/>
<comment type="caution">
    <text evidence="8">The sequence shown here is derived from an EMBL/GenBank/DDBJ whole genome shotgun (WGS) entry which is preliminary data.</text>
</comment>
<dbReference type="RefSeq" id="WP_131793487.1">
    <property type="nucleotide sequence ID" value="NZ_CAAAHU010000005.1"/>
</dbReference>
<accession>A0A0W0SDL1</accession>
<evidence type="ECO:0000256" key="2">
    <source>
        <dbReference type="ARBA" id="ARBA00008520"/>
    </source>
</evidence>
<keyword evidence="7" id="KW-0574">Periplasm</keyword>
<dbReference type="GO" id="GO:0055085">
    <property type="term" value="P:transmembrane transport"/>
    <property type="evidence" value="ECO:0007669"/>
    <property type="project" value="InterPro"/>
</dbReference>
<reference evidence="8 9" key="1">
    <citation type="submission" date="2015-11" db="EMBL/GenBank/DDBJ databases">
        <title>Genomic analysis of 38 Legionella species identifies large and diverse effector repertoires.</title>
        <authorList>
            <person name="Burstein D."/>
            <person name="Amaro F."/>
            <person name="Zusman T."/>
            <person name="Lifshitz Z."/>
            <person name="Cohen O."/>
            <person name="Gilbert J.A."/>
            <person name="Pupko T."/>
            <person name="Shuman H.A."/>
            <person name="Segal G."/>
        </authorList>
    </citation>
    <scope>NUCLEOTIDE SEQUENCE [LARGE SCALE GENOMIC DNA]</scope>
    <source>
        <strain evidence="8 9">ATCC 43878</strain>
    </source>
</reference>
<dbReference type="Proteomes" id="UP000054742">
    <property type="component" value="Unassembled WGS sequence"/>
</dbReference>
<evidence type="ECO:0000256" key="6">
    <source>
        <dbReference type="ARBA" id="ARBA00022729"/>
    </source>
</evidence>
<evidence type="ECO:0000256" key="3">
    <source>
        <dbReference type="ARBA" id="ARBA00011557"/>
    </source>
</evidence>
<dbReference type="AlphaFoldDB" id="A0A0W0SDL1"/>
<name>A0A0W0SDL1_9GAMM</name>
<organism evidence="8 9">
    <name type="scientific">Legionella brunensis</name>
    <dbReference type="NCBI Taxonomy" id="29422"/>
    <lineage>
        <taxon>Bacteria</taxon>
        <taxon>Pseudomonadati</taxon>
        <taxon>Pseudomonadota</taxon>
        <taxon>Gammaproteobacteria</taxon>
        <taxon>Legionellales</taxon>
        <taxon>Legionellaceae</taxon>
        <taxon>Legionella</taxon>
    </lineage>
</organism>
<dbReference type="PROSITE" id="PS01037">
    <property type="entry name" value="SBP_BACTERIAL_1"/>
    <property type="match status" value="1"/>
</dbReference>
<comment type="subunit">
    <text evidence="3">The complex is composed of two ATP-binding proteins (UgpC), two transmembrane proteins (UgpA and UgpE) and a solute-binding protein (UgpB).</text>
</comment>
<dbReference type="PANTHER" id="PTHR43649">
    <property type="entry name" value="ARABINOSE-BINDING PROTEIN-RELATED"/>
    <property type="match status" value="1"/>
</dbReference>
<keyword evidence="5" id="KW-0813">Transport</keyword>
<dbReference type="GO" id="GO:0042597">
    <property type="term" value="C:periplasmic space"/>
    <property type="evidence" value="ECO:0007669"/>
    <property type="project" value="UniProtKB-SubCell"/>
</dbReference>
<dbReference type="PANTHER" id="PTHR43649:SF31">
    <property type="entry name" value="SN-GLYCEROL-3-PHOSPHATE-BINDING PERIPLASMIC PROTEIN UGPB"/>
    <property type="match status" value="1"/>
</dbReference>
<keyword evidence="9" id="KW-1185">Reference proteome</keyword>
<protein>
    <recommendedName>
        <fullName evidence="4">sn-glycerol-3-phosphate-binding periplasmic protein UgpB</fullName>
    </recommendedName>
</protein>
<evidence type="ECO:0000256" key="5">
    <source>
        <dbReference type="ARBA" id="ARBA00022448"/>
    </source>
</evidence>
<evidence type="ECO:0000313" key="9">
    <source>
        <dbReference type="Proteomes" id="UP000054742"/>
    </source>
</evidence>
<evidence type="ECO:0000313" key="8">
    <source>
        <dbReference type="EMBL" id="KTC81488.1"/>
    </source>
</evidence>
<dbReference type="OrthoDB" id="4393730at2"/>
<evidence type="ECO:0000256" key="4">
    <source>
        <dbReference type="ARBA" id="ARBA00017470"/>
    </source>
</evidence>
<comment type="similarity">
    <text evidence="2">Belongs to the bacterial solute-binding protein 1 family.</text>
</comment>
<dbReference type="Pfam" id="PF13416">
    <property type="entry name" value="SBP_bac_8"/>
    <property type="match status" value="1"/>
</dbReference>
<evidence type="ECO:0000256" key="1">
    <source>
        <dbReference type="ARBA" id="ARBA00004418"/>
    </source>
</evidence>
<gene>
    <name evidence="8" type="primary">ugpB</name>
    <name evidence="8" type="ORF">Lbru_2008</name>
</gene>
<dbReference type="Gene3D" id="3.40.190.10">
    <property type="entry name" value="Periplasmic binding protein-like II"/>
    <property type="match status" value="2"/>
</dbReference>
<dbReference type="EMBL" id="LNXV01000029">
    <property type="protein sequence ID" value="KTC81488.1"/>
    <property type="molecule type" value="Genomic_DNA"/>
</dbReference>
<comment type="subcellular location">
    <subcellularLocation>
        <location evidence="1">Periplasm</location>
    </subcellularLocation>
</comment>
<sequence>MRYLLSLLFFFFVQTLQAKPVEIVMWYSLAGHLGSEIRQLATGFNHSQNEYVIKPVYKGEYTEAMTSFAAAFRAKQPPAIVQIFEVGTTTMLYPKGIIKPVDEVMEEQGMTLPKENFLPAVRSFYSEKGHLVAMPFNTSVPVIYYNVDALAKVGFTQESFPKTWQEMETLANKLQKVGFSCVYTTAYPAWIQIESFSAIHGLSMTHPILSKVTYNNNAIVKHLTRLKEWQKKRYFEYGGRASDATVLFTSGRCPLFSQSSGSYNSLSELVKFKLGVAPLPLDTTASSRRHNNIAGGAALWAVAGQSPRVYRGIAKFFSYIAQPDVQQHWHQNTGYLPLGISGVYASLAAESRHPILKLAQSDLAKQQDSTARLHVGPQNLIRAINDEALEAIFAGMLSPKQAIDEAVLRANYTLMRFNRNTKPV</sequence>
<dbReference type="PATRIC" id="fig|29422.6.peg.2141"/>
<proteinExistence type="inferred from homology"/>
<dbReference type="InterPro" id="IPR006061">
    <property type="entry name" value="SBP_1_CS"/>
</dbReference>